<dbReference type="CDD" id="cd00130">
    <property type="entry name" value="PAS"/>
    <property type="match status" value="1"/>
</dbReference>
<dbReference type="Gene3D" id="3.30.450.20">
    <property type="entry name" value="PAS domain"/>
    <property type="match status" value="1"/>
</dbReference>
<dbReference type="Pfam" id="PF02518">
    <property type="entry name" value="HATPase_c"/>
    <property type="match status" value="1"/>
</dbReference>
<organism evidence="6 7">
    <name type="scientific">Paradesertivirga mongoliensis</name>
    <dbReference type="NCBI Taxonomy" id="2100740"/>
    <lineage>
        <taxon>Bacteria</taxon>
        <taxon>Pseudomonadati</taxon>
        <taxon>Bacteroidota</taxon>
        <taxon>Sphingobacteriia</taxon>
        <taxon>Sphingobacteriales</taxon>
        <taxon>Sphingobacteriaceae</taxon>
        <taxon>Paradesertivirga</taxon>
    </lineage>
</organism>
<dbReference type="GO" id="GO:0005524">
    <property type="term" value="F:ATP binding"/>
    <property type="evidence" value="ECO:0007669"/>
    <property type="project" value="UniProtKB-KW"/>
</dbReference>
<evidence type="ECO:0000259" key="5">
    <source>
        <dbReference type="PROSITE" id="PS50112"/>
    </source>
</evidence>
<dbReference type="InterPro" id="IPR005467">
    <property type="entry name" value="His_kinase_dom"/>
</dbReference>
<comment type="caution">
    <text evidence="6">The sequence shown here is derived from an EMBL/GenBank/DDBJ whole genome shotgun (WGS) entry which is preliminary data.</text>
</comment>
<sequence>MSEDIYSTIVEHSPLINFVYDPGAEQFTYFNRSFRRLIGCDDGPVSGDAVWRLIPADERDYLRKFYWELLQGDQKENIELRMSVNNEERWLRLSASLMAPGSKKLIIGYAADITAENHNFNTLKKFANKKNSVLNILSHDLRGPLGIANTITQVIDKKIDDPHLLELTQTVSKIIRQSISLIKDLTSREFLETAEVELVKSRVNIALKFKEYIEELQRSQKNSKRTFKFSSSSEAVFINIDESKFFQVVNNLVTNALKFTHDDGGIIAVEVTESIDSILFTFSDNGIGIPEKFLPVLFEEFSGVGRIGLKGEPTTGTGLSVVKTILGWHNGSIRVQSKEGEGTTFYVEIPKG</sequence>
<dbReference type="PANTHER" id="PTHR43547">
    <property type="entry name" value="TWO-COMPONENT HISTIDINE KINASE"/>
    <property type="match status" value="1"/>
</dbReference>
<dbReference type="EMBL" id="JBHUHZ010000002">
    <property type="protein sequence ID" value="MFD2163533.1"/>
    <property type="molecule type" value="Genomic_DNA"/>
</dbReference>
<dbReference type="SUPFAM" id="SSF47384">
    <property type="entry name" value="Homodimeric domain of signal transducing histidine kinase"/>
    <property type="match status" value="1"/>
</dbReference>
<evidence type="ECO:0000256" key="1">
    <source>
        <dbReference type="ARBA" id="ARBA00000085"/>
    </source>
</evidence>
<proteinExistence type="predicted"/>
<dbReference type="InterPro" id="IPR003594">
    <property type="entry name" value="HATPase_dom"/>
</dbReference>
<evidence type="ECO:0000259" key="4">
    <source>
        <dbReference type="PROSITE" id="PS50109"/>
    </source>
</evidence>
<dbReference type="InterPro" id="IPR035965">
    <property type="entry name" value="PAS-like_dom_sf"/>
</dbReference>
<evidence type="ECO:0000313" key="6">
    <source>
        <dbReference type="EMBL" id="MFD2163533.1"/>
    </source>
</evidence>
<dbReference type="NCBIfam" id="TIGR00229">
    <property type="entry name" value="sensory_box"/>
    <property type="match status" value="1"/>
</dbReference>
<dbReference type="Gene3D" id="3.30.565.10">
    <property type="entry name" value="Histidine kinase-like ATPase, C-terminal domain"/>
    <property type="match status" value="1"/>
</dbReference>
<dbReference type="InterPro" id="IPR036097">
    <property type="entry name" value="HisK_dim/P_sf"/>
</dbReference>
<dbReference type="EC" id="2.7.13.3" evidence="2"/>
<dbReference type="SMART" id="SM00091">
    <property type="entry name" value="PAS"/>
    <property type="match status" value="1"/>
</dbReference>
<feature type="domain" description="PAS" evidence="5">
    <location>
        <begin position="2"/>
        <end position="73"/>
    </location>
</feature>
<dbReference type="PROSITE" id="PS50109">
    <property type="entry name" value="HIS_KIN"/>
    <property type="match status" value="1"/>
</dbReference>
<dbReference type="PANTHER" id="PTHR43547:SF2">
    <property type="entry name" value="HYBRID SIGNAL TRANSDUCTION HISTIDINE KINASE C"/>
    <property type="match status" value="1"/>
</dbReference>
<dbReference type="PRINTS" id="PR00344">
    <property type="entry name" value="BCTRLSENSOR"/>
</dbReference>
<keyword evidence="6" id="KW-0547">Nucleotide-binding</keyword>
<dbReference type="CDD" id="cd00075">
    <property type="entry name" value="HATPase"/>
    <property type="match status" value="1"/>
</dbReference>
<dbReference type="Proteomes" id="UP001597387">
    <property type="component" value="Unassembled WGS sequence"/>
</dbReference>
<dbReference type="PROSITE" id="PS50112">
    <property type="entry name" value="PAS"/>
    <property type="match status" value="1"/>
</dbReference>
<protein>
    <recommendedName>
        <fullName evidence="2">histidine kinase</fullName>
        <ecNumber evidence="2">2.7.13.3</ecNumber>
    </recommendedName>
</protein>
<dbReference type="InterPro" id="IPR036890">
    <property type="entry name" value="HATPase_C_sf"/>
</dbReference>
<comment type="catalytic activity">
    <reaction evidence="1">
        <text>ATP + protein L-histidine = ADP + protein N-phospho-L-histidine.</text>
        <dbReference type="EC" id="2.7.13.3"/>
    </reaction>
</comment>
<feature type="domain" description="Histidine kinase" evidence="4">
    <location>
        <begin position="136"/>
        <end position="352"/>
    </location>
</feature>
<gene>
    <name evidence="6" type="ORF">ACFSJU_14080</name>
</gene>
<keyword evidence="3" id="KW-0597">Phosphoprotein</keyword>
<reference evidence="7" key="1">
    <citation type="journal article" date="2019" name="Int. J. Syst. Evol. Microbiol.">
        <title>The Global Catalogue of Microorganisms (GCM) 10K type strain sequencing project: providing services to taxonomists for standard genome sequencing and annotation.</title>
        <authorList>
            <consortium name="The Broad Institute Genomics Platform"/>
            <consortium name="The Broad Institute Genome Sequencing Center for Infectious Disease"/>
            <person name="Wu L."/>
            <person name="Ma J."/>
        </authorList>
    </citation>
    <scope>NUCLEOTIDE SEQUENCE [LARGE SCALE GENOMIC DNA]</scope>
    <source>
        <strain evidence="7">KCTC 42217</strain>
    </source>
</reference>
<dbReference type="RefSeq" id="WP_255900724.1">
    <property type="nucleotide sequence ID" value="NZ_JAFMZO010000002.1"/>
</dbReference>
<dbReference type="InterPro" id="IPR013656">
    <property type="entry name" value="PAS_4"/>
</dbReference>
<evidence type="ECO:0000256" key="2">
    <source>
        <dbReference type="ARBA" id="ARBA00012438"/>
    </source>
</evidence>
<dbReference type="SUPFAM" id="SSF55785">
    <property type="entry name" value="PYP-like sensor domain (PAS domain)"/>
    <property type="match status" value="1"/>
</dbReference>
<accession>A0ABW4ZNF4</accession>
<name>A0ABW4ZNF4_9SPHI</name>
<dbReference type="InterPro" id="IPR000014">
    <property type="entry name" value="PAS"/>
</dbReference>
<dbReference type="Pfam" id="PF08448">
    <property type="entry name" value="PAS_4"/>
    <property type="match status" value="1"/>
</dbReference>
<keyword evidence="7" id="KW-1185">Reference proteome</keyword>
<evidence type="ECO:0000313" key="7">
    <source>
        <dbReference type="Proteomes" id="UP001597387"/>
    </source>
</evidence>
<dbReference type="InterPro" id="IPR004358">
    <property type="entry name" value="Sig_transdc_His_kin-like_C"/>
</dbReference>
<dbReference type="SMART" id="SM00387">
    <property type="entry name" value="HATPase_c"/>
    <property type="match status" value="1"/>
</dbReference>
<keyword evidence="6" id="KW-0067">ATP-binding</keyword>
<evidence type="ECO:0000256" key="3">
    <source>
        <dbReference type="ARBA" id="ARBA00022553"/>
    </source>
</evidence>
<dbReference type="SUPFAM" id="SSF55874">
    <property type="entry name" value="ATPase domain of HSP90 chaperone/DNA topoisomerase II/histidine kinase"/>
    <property type="match status" value="1"/>
</dbReference>